<dbReference type="InterPro" id="IPR015946">
    <property type="entry name" value="KH_dom-like_a/b"/>
</dbReference>
<comment type="function">
    <text evidence="1">A probable RNA chaperone. Forms a complex with KhpA which binds to cellular RNA and controls its expression. Plays a role in peptidoglycan (PG) homeostasis and cell length regulation.</text>
</comment>
<keyword evidence="1" id="KW-0143">Chaperone</keyword>
<dbReference type="InterPro" id="IPR039247">
    <property type="entry name" value="KhpB"/>
</dbReference>
<dbReference type="HAMAP" id="MF_00867">
    <property type="entry name" value="KhpB"/>
    <property type="match status" value="1"/>
</dbReference>
<dbReference type="InterPro" id="IPR034079">
    <property type="entry name" value="R3H_KhpB"/>
</dbReference>
<evidence type="ECO:0000256" key="2">
    <source>
        <dbReference type="SAM" id="MobiDB-lite"/>
    </source>
</evidence>
<dbReference type="KEGG" id="schv:BRCON_2735"/>
<feature type="compositionally biased region" description="Polar residues" evidence="2">
    <location>
        <begin position="248"/>
        <end position="267"/>
    </location>
</feature>
<dbReference type="GO" id="GO:0003723">
    <property type="term" value="F:RNA binding"/>
    <property type="evidence" value="ECO:0007669"/>
    <property type="project" value="UniProtKB-UniRule"/>
</dbReference>
<feature type="compositionally biased region" description="Low complexity" evidence="2">
    <location>
        <begin position="268"/>
        <end position="279"/>
    </location>
</feature>
<feature type="compositionally biased region" description="Basic and acidic residues" evidence="2">
    <location>
        <begin position="231"/>
        <end position="247"/>
    </location>
</feature>
<comment type="caution">
    <text evidence="1">Lacks conserved residue(s) required for the propagation of feature annotation.</text>
</comment>
<sequence>MNDELKIPDLTISANTYEEAVAEGMRQLGVPADAVEIEQLEEAHDDTLPGAEPLPGVTVRFRIKMDVLLDHAKRHLERILELMGIEAHVEALTKRRGLTLNIISKGDGSLIIGKNGQNLDALQYVLNRIVMKGGREIVPLIVDSENYRERHYTKLEELARRTAKRVVRTGREIALKPMPPSDRKIIHLALRGFRGVHTISRGEEGNRRVVITPEQGAPPPKGVIRGRRPMRRNDPRSRGSHEGRREFQQSSGQPARNGTADSESGGENPSPDSPSQPNS</sequence>
<feature type="region of interest" description="Disordered" evidence="2">
    <location>
        <begin position="204"/>
        <end position="279"/>
    </location>
</feature>
<comment type="similarity">
    <text evidence="1">Belongs to the KhpB RNA-binding protein family.</text>
</comment>
<dbReference type="EMBL" id="CP030759">
    <property type="protein sequence ID" value="AXA37477.1"/>
    <property type="molecule type" value="Genomic_DNA"/>
</dbReference>
<dbReference type="Gene3D" id="3.30.1370.50">
    <property type="entry name" value="R3H-like domain"/>
    <property type="match status" value="1"/>
</dbReference>
<dbReference type="GO" id="GO:0071555">
    <property type="term" value="P:cell wall organization"/>
    <property type="evidence" value="ECO:0007669"/>
    <property type="project" value="UniProtKB-KW"/>
</dbReference>
<dbReference type="Gene3D" id="3.30.300.20">
    <property type="match status" value="1"/>
</dbReference>
<evidence type="ECO:0000313" key="5">
    <source>
        <dbReference type="Proteomes" id="UP000262583"/>
    </source>
</evidence>
<gene>
    <name evidence="1" type="primary">khpB</name>
    <name evidence="1" type="synonym">eloR</name>
    <name evidence="4" type="ORF">BRCON_2735</name>
</gene>
<dbReference type="GO" id="GO:0009252">
    <property type="term" value="P:peptidoglycan biosynthetic process"/>
    <property type="evidence" value="ECO:0007669"/>
    <property type="project" value="UniProtKB-UniRule"/>
</dbReference>
<evidence type="ECO:0000256" key="1">
    <source>
        <dbReference type="HAMAP-Rule" id="MF_00867"/>
    </source>
</evidence>
<proteinExistence type="inferred from homology"/>
<dbReference type="SUPFAM" id="SSF82708">
    <property type="entry name" value="R3H domain"/>
    <property type="match status" value="1"/>
</dbReference>
<protein>
    <recommendedName>
        <fullName evidence="1">RNA-binding protein KhpB</fullName>
    </recommendedName>
    <alternativeName>
        <fullName evidence="1">RNA-binding protein EloR</fullName>
    </alternativeName>
</protein>
<dbReference type="CDD" id="cd02644">
    <property type="entry name" value="R3H_jag"/>
    <property type="match status" value="1"/>
</dbReference>
<dbReference type="InterPro" id="IPR001374">
    <property type="entry name" value="R3H_dom"/>
</dbReference>
<keyword evidence="1" id="KW-0133">Cell shape</keyword>
<dbReference type="InterPro" id="IPR038008">
    <property type="entry name" value="Jag_KH"/>
</dbReference>
<comment type="subunit">
    <text evidence="1">Forms a complex with KhpA.</text>
</comment>
<dbReference type="SMART" id="SM00393">
    <property type="entry name" value="R3H"/>
    <property type="match status" value="1"/>
</dbReference>
<feature type="domain" description="R3H" evidence="3">
    <location>
        <begin position="149"/>
        <end position="215"/>
    </location>
</feature>
<dbReference type="InterPro" id="IPR038247">
    <property type="entry name" value="Jag_N_dom_sf"/>
</dbReference>
<dbReference type="PANTHER" id="PTHR35800:SF1">
    <property type="entry name" value="RNA-BINDING PROTEIN KHPB"/>
    <property type="match status" value="1"/>
</dbReference>
<organism evidence="4 5">
    <name type="scientific">Sumerlaea chitinivorans</name>
    <dbReference type="NCBI Taxonomy" id="2250252"/>
    <lineage>
        <taxon>Bacteria</taxon>
        <taxon>Candidatus Sumerlaeota</taxon>
        <taxon>Candidatus Sumerlaeia</taxon>
        <taxon>Candidatus Sumerlaeales</taxon>
        <taxon>Candidatus Sumerlaeaceae</taxon>
        <taxon>Candidatus Sumerlaea</taxon>
    </lineage>
</organism>
<keyword evidence="1" id="KW-0694">RNA-binding</keyword>
<evidence type="ECO:0000313" key="4">
    <source>
        <dbReference type="EMBL" id="AXA37477.1"/>
    </source>
</evidence>
<dbReference type="Pfam" id="PF01424">
    <property type="entry name" value="R3H"/>
    <property type="match status" value="1"/>
</dbReference>
<keyword evidence="1" id="KW-0963">Cytoplasm</keyword>
<name>A0A2Z4Y893_SUMC1</name>
<dbReference type="CDD" id="cd02414">
    <property type="entry name" value="KH-II_Jag"/>
    <property type="match status" value="1"/>
</dbReference>
<dbReference type="PROSITE" id="PS51061">
    <property type="entry name" value="R3H"/>
    <property type="match status" value="1"/>
</dbReference>
<dbReference type="NCBIfam" id="NF041568">
    <property type="entry name" value="Jag_EloR"/>
    <property type="match status" value="1"/>
</dbReference>
<dbReference type="InterPro" id="IPR036867">
    <property type="entry name" value="R3H_dom_sf"/>
</dbReference>
<evidence type="ECO:0000259" key="3">
    <source>
        <dbReference type="PROSITE" id="PS51061"/>
    </source>
</evidence>
<dbReference type="GO" id="GO:0005737">
    <property type="term" value="C:cytoplasm"/>
    <property type="evidence" value="ECO:0007669"/>
    <property type="project" value="UniProtKB-SubCell"/>
</dbReference>
<accession>A0A2Z4Y893</accession>
<reference evidence="4 5" key="1">
    <citation type="submission" date="2018-05" db="EMBL/GenBank/DDBJ databases">
        <title>A metagenomic window into the 2 km-deep terrestrial subsurface aquifer revealed taxonomically and functionally diverse microbial community comprising novel uncultured bacterial lineages.</title>
        <authorList>
            <person name="Kadnikov V.V."/>
            <person name="Mardanov A.V."/>
            <person name="Beletsky A.V."/>
            <person name="Banks D."/>
            <person name="Pimenov N.V."/>
            <person name="Frank Y.A."/>
            <person name="Karnachuk O.V."/>
            <person name="Ravin N.V."/>
        </authorList>
    </citation>
    <scope>NUCLEOTIDE SEQUENCE [LARGE SCALE GENOMIC DNA]</scope>
    <source>
        <strain evidence="4">BY</strain>
    </source>
</reference>
<dbReference type="Proteomes" id="UP000262583">
    <property type="component" value="Chromosome"/>
</dbReference>
<dbReference type="AlphaFoldDB" id="A0A2Z4Y893"/>
<dbReference type="GO" id="GO:0008360">
    <property type="term" value="P:regulation of cell shape"/>
    <property type="evidence" value="ECO:0007669"/>
    <property type="project" value="UniProtKB-KW"/>
</dbReference>
<dbReference type="Gene3D" id="3.30.30.80">
    <property type="entry name" value="probable RNA-binding protein from clostridium symbiosum atcc 14940"/>
    <property type="match status" value="1"/>
</dbReference>
<comment type="domain">
    <text evidence="1">Has an N-terminal Jag-N domain and 2 RNA-binding domains (KH and R3H).</text>
</comment>
<comment type="subcellular location">
    <subcellularLocation>
        <location evidence="1">Cytoplasm</location>
    </subcellularLocation>
</comment>
<dbReference type="PANTHER" id="PTHR35800">
    <property type="entry name" value="PROTEIN JAG"/>
    <property type="match status" value="1"/>
</dbReference>
<keyword evidence="1" id="KW-0961">Cell wall biogenesis/degradation</keyword>